<dbReference type="OMA" id="ECNELEC"/>
<dbReference type="AlphaFoldDB" id="A0A1D2NHC5"/>
<evidence type="ECO:0000313" key="5">
    <source>
        <dbReference type="EMBL" id="ODN04668.1"/>
    </source>
</evidence>
<evidence type="ECO:0000259" key="4">
    <source>
        <dbReference type="Pfam" id="PF14772"/>
    </source>
</evidence>
<dbReference type="InterPro" id="IPR039750">
    <property type="entry name" value="DRC1/DRC2"/>
</dbReference>
<dbReference type="PANTHER" id="PTHR21625:SF1">
    <property type="entry name" value="DYNEIN REGULATORY COMPLEX PROTEIN 1"/>
    <property type="match status" value="1"/>
</dbReference>
<evidence type="ECO:0000313" key="6">
    <source>
        <dbReference type="Proteomes" id="UP000094527"/>
    </source>
</evidence>
<dbReference type="PANTHER" id="PTHR21625">
    <property type="entry name" value="NYD-SP28 PROTEIN"/>
    <property type="match status" value="1"/>
</dbReference>
<feature type="compositionally biased region" description="Basic and acidic residues" evidence="3">
    <location>
        <begin position="79"/>
        <end position="94"/>
    </location>
</feature>
<evidence type="ECO:0000256" key="1">
    <source>
        <dbReference type="ARBA" id="ARBA00023054"/>
    </source>
</evidence>
<feature type="domain" description="Dynein regulatory complex protein 1/2 N-terminal" evidence="4">
    <location>
        <begin position="140"/>
        <end position="239"/>
    </location>
</feature>
<dbReference type="EMBL" id="LJIJ01000038">
    <property type="protein sequence ID" value="ODN04668.1"/>
    <property type="molecule type" value="Genomic_DNA"/>
</dbReference>
<dbReference type="Pfam" id="PF14772">
    <property type="entry name" value="NYD-SP28"/>
    <property type="match status" value="1"/>
</dbReference>
<feature type="region of interest" description="Disordered" evidence="3">
    <location>
        <begin position="43"/>
        <end position="111"/>
    </location>
</feature>
<accession>A0A1D2NHC5</accession>
<keyword evidence="6" id="KW-1185">Reference proteome</keyword>
<keyword evidence="1 2" id="KW-0175">Coiled coil</keyword>
<gene>
    <name evidence="5" type="ORF">Ocin01_02025</name>
</gene>
<dbReference type="GO" id="GO:0003352">
    <property type="term" value="P:regulation of cilium movement"/>
    <property type="evidence" value="ECO:0007669"/>
    <property type="project" value="TreeGrafter"/>
</dbReference>
<feature type="coiled-coil region" evidence="2">
    <location>
        <begin position="385"/>
        <end position="426"/>
    </location>
</feature>
<dbReference type="STRING" id="48709.A0A1D2NHC5"/>
<proteinExistence type="predicted"/>
<dbReference type="GO" id="GO:0005858">
    <property type="term" value="C:axonemal dynein complex"/>
    <property type="evidence" value="ECO:0007669"/>
    <property type="project" value="InterPro"/>
</dbReference>
<dbReference type="Proteomes" id="UP000094527">
    <property type="component" value="Unassembled WGS sequence"/>
</dbReference>
<reference evidence="5 6" key="1">
    <citation type="journal article" date="2016" name="Genome Biol. Evol.">
        <title>Gene Family Evolution Reflects Adaptation to Soil Environmental Stressors in the Genome of the Collembolan Orchesella cincta.</title>
        <authorList>
            <person name="Faddeeva-Vakhrusheva A."/>
            <person name="Derks M.F."/>
            <person name="Anvar S.Y."/>
            <person name="Agamennone V."/>
            <person name="Suring W."/>
            <person name="Smit S."/>
            <person name="van Straalen N.M."/>
            <person name="Roelofs D."/>
        </authorList>
    </citation>
    <scope>NUCLEOTIDE SEQUENCE [LARGE SCALE GENOMIC DNA]</scope>
    <source>
        <tissue evidence="5">Mixed pool</tissue>
    </source>
</reference>
<sequence length="457" mass="53617">MSRVSKVARKLEEEQNIDETVTEFLHARQDRIRQRRARIADKIALKKKNDEGDTGSIASSLDFVTGENKSTAGSGGESGSKDGSGKSKTKKDGSPGDPSSSQDLKKSTVDSLDVQIEESRKQLEQIILDGESLITNVRIAAECREKLRHTKQTENRKERLDRLRQESQECQELYEDLKPNWDLKGEKILPLDLHAKIKSQQNACDDLLQKKQDLIISLQREIEENDFDYETNLEMYQKDVSLMGDRIDDGVDDLQSAFLNELNLIEDYTCRNREVLLEENQREWMDLLEDFETMEEGHLEERKKDALNKFQILNEMYISVKQECRAMRHKFEDDLRILIQELEQIKYATQLNMEKLQYNLAIIRKRFKENVEMKNMMKRLLLKFNDRFTNKSRQLKAKMEAGRKEAKKILNDIEKLEESVQNFGRKTLHLVVSDYNKYMDLWIISEEIVRERLQKLL</sequence>
<evidence type="ECO:0000256" key="2">
    <source>
        <dbReference type="SAM" id="Coils"/>
    </source>
</evidence>
<dbReference type="OrthoDB" id="10260459at2759"/>
<name>A0A1D2NHC5_ORCCI</name>
<protein>
    <submittedName>
        <fullName evidence="5">Dynein regulatory complex protein 1</fullName>
    </submittedName>
</protein>
<dbReference type="GO" id="GO:0060285">
    <property type="term" value="P:cilium-dependent cell motility"/>
    <property type="evidence" value="ECO:0007669"/>
    <property type="project" value="TreeGrafter"/>
</dbReference>
<dbReference type="GO" id="GO:0070286">
    <property type="term" value="P:axonemal dynein complex assembly"/>
    <property type="evidence" value="ECO:0007669"/>
    <property type="project" value="InterPro"/>
</dbReference>
<evidence type="ECO:0000256" key="3">
    <source>
        <dbReference type="SAM" id="MobiDB-lite"/>
    </source>
</evidence>
<feature type="non-terminal residue" evidence="5">
    <location>
        <position position="457"/>
    </location>
</feature>
<dbReference type="InterPro" id="IPR039505">
    <property type="entry name" value="DRC1/2_N"/>
</dbReference>
<organism evidence="5 6">
    <name type="scientific">Orchesella cincta</name>
    <name type="common">Springtail</name>
    <name type="synonym">Podura cincta</name>
    <dbReference type="NCBI Taxonomy" id="48709"/>
    <lineage>
        <taxon>Eukaryota</taxon>
        <taxon>Metazoa</taxon>
        <taxon>Ecdysozoa</taxon>
        <taxon>Arthropoda</taxon>
        <taxon>Hexapoda</taxon>
        <taxon>Collembola</taxon>
        <taxon>Entomobryomorpha</taxon>
        <taxon>Entomobryoidea</taxon>
        <taxon>Orchesellidae</taxon>
        <taxon>Orchesellinae</taxon>
        <taxon>Orchesella</taxon>
    </lineage>
</organism>
<comment type="caution">
    <text evidence="5">The sequence shown here is derived from an EMBL/GenBank/DDBJ whole genome shotgun (WGS) entry which is preliminary data.</text>
</comment>